<comment type="caution">
    <text evidence="1">The sequence shown here is derived from an EMBL/GenBank/DDBJ whole genome shotgun (WGS) entry which is preliminary data.</text>
</comment>
<organism evidence="1 2">
    <name type="scientific">Danaus chrysippus</name>
    <name type="common">African queen</name>
    <dbReference type="NCBI Taxonomy" id="151541"/>
    <lineage>
        <taxon>Eukaryota</taxon>
        <taxon>Metazoa</taxon>
        <taxon>Ecdysozoa</taxon>
        <taxon>Arthropoda</taxon>
        <taxon>Hexapoda</taxon>
        <taxon>Insecta</taxon>
        <taxon>Pterygota</taxon>
        <taxon>Neoptera</taxon>
        <taxon>Endopterygota</taxon>
        <taxon>Lepidoptera</taxon>
        <taxon>Glossata</taxon>
        <taxon>Ditrysia</taxon>
        <taxon>Papilionoidea</taxon>
        <taxon>Nymphalidae</taxon>
        <taxon>Danainae</taxon>
        <taxon>Danaini</taxon>
        <taxon>Danaina</taxon>
        <taxon>Danaus</taxon>
        <taxon>Anosia</taxon>
    </lineage>
</organism>
<reference evidence="1" key="1">
    <citation type="submission" date="2021-09" db="EMBL/GenBank/DDBJ databases">
        <authorList>
            <person name="Martin H S."/>
        </authorList>
    </citation>
    <scope>NUCLEOTIDE SEQUENCE</scope>
</reference>
<keyword evidence="2" id="KW-1185">Reference proteome</keyword>
<sequence length="81" mass="9206">MVCSDQPAGSLARVDDRVGALHQYAQRTGYERQLVFESSRCELDKSDSFCQRDEVRMIRRADRLIATSSEVVCVTRSATDY</sequence>
<proteinExistence type="predicted"/>
<evidence type="ECO:0000313" key="1">
    <source>
        <dbReference type="EMBL" id="CAG9562851.1"/>
    </source>
</evidence>
<evidence type="ECO:0000313" key="2">
    <source>
        <dbReference type="Proteomes" id="UP000789524"/>
    </source>
</evidence>
<dbReference type="EMBL" id="CAKASE010000049">
    <property type="protein sequence ID" value="CAG9562851.1"/>
    <property type="molecule type" value="Genomic_DNA"/>
</dbReference>
<dbReference type="AlphaFoldDB" id="A0A8J2VSM5"/>
<gene>
    <name evidence="1" type="ORF">DCHRY22_LOCUS4124</name>
</gene>
<accession>A0A8J2VSM5</accession>
<dbReference type="Proteomes" id="UP000789524">
    <property type="component" value="Unassembled WGS sequence"/>
</dbReference>
<name>A0A8J2VSM5_9NEOP</name>
<protein>
    <submittedName>
        <fullName evidence="1">(African queen) hypothetical protein</fullName>
    </submittedName>
</protein>